<accession>A0A5J4RBB9</accession>
<dbReference type="AlphaFoldDB" id="A0A5J4RBB9"/>
<sequence length="67" mass="7745">MDEKLKDQDVLLVREKGSNELQVAKMDKDGKVKSAKPDGENPDLLKIDKHGNILENFFENFMRQVKE</sequence>
<gene>
    <name evidence="1" type="ORF">EZS27_020366</name>
</gene>
<evidence type="ECO:0000313" key="1">
    <source>
        <dbReference type="EMBL" id="KAA6330992.1"/>
    </source>
</evidence>
<name>A0A5J4RBB9_9ZZZZ</name>
<dbReference type="EMBL" id="SNRY01001431">
    <property type="protein sequence ID" value="KAA6330992.1"/>
    <property type="molecule type" value="Genomic_DNA"/>
</dbReference>
<proteinExistence type="predicted"/>
<reference evidence="1" key="1">
    <citation type="submission" date="2019-03" db="EMBL/GenBank/DDBJ databases">
        <title>Single cell metagenomics reveals metabolic interactions within the superorganism composed of flagellate Streblomastix strix and complex community of Bacteroidetes bacteria on its surface.</title>
        <authorList>
            <person name="Treitli S.C."/>
            <person name="Kolisko M."/>
            <person name="Husnik F."/>
            <person name="Keeling P."/>
            <person name="Hampl V."/>
        </authorList>
    </citation>
    <scope>NUCLEOTIDE SEQUENCE</scope>
    <source>
        <strain evidence="1">STM</strain>
    </source>
</reference>
<comment type="caution">
    <text evidence="1">The sequence shown here is derived from an EMBL/GenBank/DDBJ whole genome shotgun (WGS) entry which is preliminary data.</text>
</comment>
<feature type="non-terminal residue" evidence="1">
    <location>
        <position position="67"/>
    </location>
</feature>
<protein>
    <submittedName>
        <fullName evidence="1">Uncharacterized protein</fullName>
    </submittedName>
</protein>
<organism evidence="1">
    <name type="scientific">termite gut metagenome</name>
    <dbReference type="NCBI Taxonomy" id="433724"/>
    <lineage>
        <taxon>unclassified sequences</taxon>
        <taxon>metagenomes</taxon>
        <taxon>organismal metagenomes</taxon>
    </lineage>
</organism>